<evidence type="ECO:0008006" key="6">
    <source>
        <dbReference type="Google" id="ProtNLM"/>
    </source>
</evidence>
<dbReference type="Pfam" id="PF13041">
    <property type="entry name" value="PPR_2"/>
    <property type="match status" value="1"/>
</dbReference>
<organism evidence="4 5">
    <name type="scientific">Lactuca sativa</name>
    <name type="common">Garden lettuce</name>
    <dbReference type="NCBI Taxonomy" id="4236"/>
    <lineage>
        <taxon>Eukaryota</taxon>
        <taxon>Viridiplantae</taxon>
        <taxon>Streptophyta</taxon>
        <taxon>Embryophyta</taxon>
        <taxon>Tracheophyta</taxon>
        <taxon>Spermatophyta</taxon>
        <taxon>Magnoliopsida</taxon>
        <taxon>eudicotyledons</taxon>
        <taxon>Gunneridae</taxon>
        <taxon>Pentapetalae</taxon>
        <taxon>asterids</taxon>
        <taxon>campanulids</taxon>
        <taxon>Asterales</taxon>
        <taxon>Asteraceae</taxon>
        <taxon>Cichorioideae</taxon>
        <taxon>Cichorieae</taxon>
        <taxon>Lactucinae</taxon>
        <taxon>Lactuca</taxon>
    </lineage>
</organism>
<dbReference type="InterPro" id="IPR002885">
    <property type="entry name" value="PPR_rpt"/>
</dbReference>
<keyword evidence="5" id="KW-1185">Reference proteome</keyword>
<sequence>MSIAFKSLRCLKQICINVKAPQNSNYLISRYILASLFSSTSYWQRVNRRNLAASKPTLDEFQFRRAVSQLLPRFKPEDLHNLINRQEDPLVCLELFNWASQQPRFTHDVSTFHVTIKKLGAAKMYDEMDLIVNEALAIPSFGSEALYNTMIYFFTEARKLSRAVNVYKHMRSLKKLDCKPSIRTYNLLFTSFLSRRSNTYINHMYMDTMSMLFKQMVDDGIDPDIFALNSMIKGYVLSLHVNDALRLYHQMGVVYDCVPNSFTFDYLIHGLCSQGRTCNARKICDEMKAKGFVPSSKSYNSLVSSFALEGEIDESVSYLWEMIGNERLGDYITYRTVVDELCRQQRCGDAVNLLKELQEKRLVDRSAYRKLEYELQVNYRNLNLRMGVIISIPEHFEFTINHLLVREKMNWYNQNCKCKYVMEFLVWVDGYIGCVDAIAKRDGRVRRINNEKLGEAHFDQRTDCAEAVSNLLINSC</sequence>
<dbReference type="InterPro" id="IPR051240">
    <property type="entry name" value="Mito_RNA-Proc/Resp"/>
</dbReference>
<dbReference type="Gene3D" id="1.25.40.10">
    <property type="entry name" value="Tetratricopeptide repeat domain"/>
    <property type="match status" value="2"/>
</dbReference>
<feature type="repeat" description="PPR" evidence="3">
    <location>
        <begin position="260"/>
        <end position="294"/>
    </location>
</feature>
<evidence type="ECO:0000256" key="1">
    <source>
        <dbReference type="ARBA" id="ARBA00007626"/>
    </source>
</evidence>
<name>A0A9R1WCH8_LACSA</name>
<accession>A0A9R1WCH8</accession>
<comment type="similarity">
    <text evidence="1">Belongs to the PPR family. P subfamily.</text>
</comment>
<evidence type="ECO:0000256" key="3">
    <source>
        <dbReference type="PROSITE-ProRule" id="PRU00708"/>
    </source>
</evidence>
<comment type="caution">
    <text evidence="4">The sequence shown here is derived from an EMBL/GenBank/DDBJ whole genome shotgun (WGS) entry which is preliminary data.</text>
</comment>
<evidence type="ECO:0000313" key="4">
    <source>
        <dbReference type="EMBL" id="KAJ0219930.1"/>
    </source>
</evidence>
<gene>
    <name evidence="4" type="ORF">LSAT_V11C200086780</name>
</gene>
<reference evidence="4 5" key="1">
    <citation type="journal article" date="2017" name="Nat. Commun.">
        <title>Genome assembly with in vitro proximity ligation data and whole-genome triplication in lettuce.</title>
        <authorList>
            <person name="Reyes-Chin-Wo S."/>
            <person name="Wang Z."/>
            <person name="Yang X."/>
            <person name="Kozik A."/>
            <person name="Arikit S."/>
            <person name="Song C."/>
            <person name="Xia L."/>
            <person name="Froenicke L."/>
            <person name="Lavelle D.O."/>
            <person name="Truco M.J."/>
            <person name="Xia R."/>
            <person name="Zhu S."/>
            <person name="Xu C."/>
            <person name="Xu H."/>
            <person name="Xu X."/>
            <person name="Cox K."/>
            <person name="Korf I."/>
            <person name="Meyers B.C."/>
            <person name="Michelmore R.W."/>
        </authorList>
    </citation>
    <scope>NUCLEOTIDE SEQUENCE [LARGE SCALE GENOMIC DNA]</scope>
    <source>
        <strain evidence="5">cv. Salinas</strain>
        <tissue evidence="4">Seedlings</tissue>
    </source>
</reference>
<evidence type="ECO:0000256" key="2">
    <source>
        <dbReference type="ARBA" id="ARBA00022737"/>
    </source>
</evidence>
<dbReference type="AlphaFoldDB" id="A0A9R1WCH8"/>
<dbReference type="PANTHER" id="PTHR47933:SF23">
    <property type="entry name" value="OS02G0468500 PROTEIN"/>
    <property type="match status" value="1"/>
</dbReference>
<protein>
    <recommendedName>
        <fullName evidence="6">Pentacotripeptide-repeat region of PRORP domain-containing protein</fullName>
    </recommendedName>
</protein>
<dbReference type="PANTHER" id="PTHR47933">
    <property type="entry name" value="PENTATRICOPEPTIDE REPEAT-CONTAINING PROTEIN 1, MITOCHONDRIAL"/>
    <property type="match status" value="1"/>
</dbReference>
<proteinExistence type="inferred from homology"/>
<keyword evidence="2" id="KW-0677">Repeat</keyword>
<dbReference type="PROSITE" id="PS51375">
    <property type="entry name" value="PPR"/>
    <property type="match status" value="1"/>
</dbReference>
<dbReference type="Pfam" id="PF01535">
    <property type="entry name" value="PPR"/>
    <property type="match status" value="2"/>
</dbReference>
<dbReference type="Pfam" id="PF13812">
    <property type="entry name" value="PPR_3"/>
    <property type="match status" value="1"/>
</dbReference>
<evidence type="ECO:0000313" key="5">
    <source>
        <dbReference type="Proteomes" id="UP000235145"/>
    </source>
</evidence>
<dbReference type="NCBIfam" id="TIGR00756">
    <property type="entry name" value="PPR"/>
    <property type="match status" value="3"/>
</dbReference>
<dbReference type="InterPro" id="IPR011990">
    <property type="entry name" value="TPR-like_helical_dom_sf"/>
</dbReference>
<dbReference type="GO" id="GO:0003729">
    <property type="term" value="F:mRNA binding"/>
    <property type="evidence" value="ECO:0000318"/>
    <property type="project" value="GO_Central"/>
</dbReference>
<dbReference type="EMBL" id="NBSK02000002">
    <property type="protein sequence ID" value="KAJ0219930.1"/>
    <property type="molecule type" value="Genomic_DNA"/>
</dbReference>
<dbReference type="Proteomes" id="UP000235145">
    <property type="component" value="Unassembled WGS sequence"/>
</dbReference>